<name>A0A4Q9MHG2_9APHY</name>
<evidence type="ECO:0000313" key="2">
    <source>
        <dbReference type="EMBL" id="TBU26038.1"/>
    </source>
</evidence>
<gene>
    <name evidence="2" type="ORF">BD311DRAFT_726633</name>
</gene>
<dbReference type="Gene3D" id="3.30.710.10">
    <property type="entry name" value="Potassium Channel Kv1.1, Chain A"/>
    <property type="match status" value="1"/>
</dbReference>
<evidence type="ECO:0000256" key="1">
    <source>
        <dbReference type="SAM" id="MobiDB-lite"/>
    </source>
</evidence>
<reference evidence="2" key="1">
    <citation type="submission" date="2019-01" db="EMBL/GenBank/DDBJ databases">
        <title>Draft genome sequences of three monokaryotic isolates of the white-rot basidiomycete fungus Dichomitus squalens.</title>
        <authorList>
            <consortium name="DOE Joint Genome Institute"/>
            <person name="Lopez S.C."/>
            <person name="Andreopoulos B."/>
            <person name="Pangilinan J."/>
            <person name="Lipzen A."/>
            <person name="Riley R."/>
            <person name="Ahrendt S."/>
            <person name="Ng V."/>
            <person name="Barry K."/>
            <person name="Daum C."/>
            <person name="Grigoriev I.V."/>
            <person name="Hilden K.S."/>
            <person name="Makela M.R."/>
            <person name="de Vries R.P."/>
        </authorList>
    </citation>
    <scope>NUCLEOTIDE SEQUENCE [LARGE SCALE GENOMIC DNA]</scope>
    <source>
        <strain evidence="2">OM18370.1</strain>
    </source>
</reference>
<feature type="region of interest" description="Disordered" evidence="1">
    <location>
        <begin position="116"/>
        <end position="142"/>
    </location>
</feature>
<dbReference type="Proteomes" id="UP000292957">
    <property type="component" value="Unassembled WGS sequence"/>
</dbReference>
<accession>A0A4Q9MHG2</accession>
<dbReference type="AlphaFoldDB" id="A0A4Q9MHG2"/>
<proteinExistence type="predicted"/>
<dbReference type="OrthoDB" id="6359816at2759"/>
<dbReference type="EMBL" id="ML143451">
    <property type="protein sequence ID" value="TBU26038.1"/>
    <property type="molecule type" value="Genomic_DNA"/>
</dbReference>
<evidence type="ECO:0008006" key="3">
    <source>
        <dbReference type="Google" id="ProtNLM"/>
    </source>
</evidence>
<organism evidence="2">
    <name type="scientific">Dichomitus squalens</name>
    <dbReference type="NCBI Taxonomy" id="114155"/>
    <lineage>
        <taxon>Eukaryota</taxon>
        <taxon>Fungi</taxon>
        <taxon>Dikarya</taxon>
        <taxon>Basidiomycota</taxon>
        <taxon>Agaricomycotina</taxon>
        <taxon>Agaricomycetes</taxon>
        <taxon>Polyporales</taxon>
        <taxon>Polyporaceae</taxon>
        <taxon>Dichomitus</taxon>
    </lineage>
</organism>
<protein>
    <recommendedName>
        <fullName evidence="3">BTB domain-containing protein</fullName>
    </recommendedName>
</protein>
<dbReference type="InterPro" id="IPR011333">
    <property type="entry name" value="SKP1/BTB/POZ_sf"/>
</dbReference>
<sequence>MASVPAAPSVPLTPAERALRDSLLPQEFRDVHLYAFTRKTIFSDGSSRIDHPLPIFAVGSILKDTDHFSKLLTSGFAEASTDGQNPIRQYAHESEYDYDSDSDLDEFEEVEDVRTPVASLSSKGKVKEENVDEPESPMRMEGGRNEKYHRVFIPNIAHRTLKACIFYLYTDKINFLPLRSKGSAQRRLAFLTTAGTLAPPCSPKSMYRLAEAYGISTLQDLAYDEIVSQLGPQNIVTEAFSSFFARYDRLREHAVSYLSQVYSDPAVQEALPDFVDRIALGCLPHASGVLRSLLGLRVTLAPPSRTTQPIRNIQSEQGVHG</sequence>